<comment type="caution">
    <text evidence="6">The sequence shown here is derived from an EMBL/GenBank/DDBJ whole genome shotgun (WGS) entry which is preliminary data.</text>
</comment>
<keyword evidence="7" id="KW-1185">Reference proteome</keyword>
<evidence type="ECO:0000313" key="7">
    <source>
        <dbReference type="Proteomes" id="UP000317043"/>
    </source>
</evidence>
<dbReference type="RefSeq" id="WP_142041477.1">
    <property type="nucleotide sequence ID" value="NZ_JBHTGS010000001.1"/>
</dbReference>
<dbReference type="CDD" id="cd01335">
    <property type="entry name" value="Radical_SAM"/>
    <property type="match status" value="1"/>
</dbReference>
<dbReference type="Proteomes" id="UP000317043">
    <property type="component" value="Unassembled WGS sequence"/>
</dbReference>
<sequence length="326" mass="36689">MTTRDKYLFIRILEACNADCFMCDFALSRDEYRFSVEEFDRMLPEAREMGVRYVRFTGGEPLMHRDVVELVETGTRHGMKMSIITNGQLLSRMIDRLAAAGLAQVIVSIDGGTAEEHDLYRRLPMAFDNGLAGLRRARELGLVTRVNTVVGPHNYTQLPRLQQTLTAAGVQQWELSALKLERSIVYPDPQDVIDTCEPIYLADPHSALVPLGKRFYGDTPQERERYFTESVTPRASRPLCHVVDDVIYLDAKGGKGFACSCISHAERVPGVGLRDGRNWNLGIPKFREHMDEFRERGPLVCNGCSTTAAGYSDDVARLGDVPAWHY</sequence>
<dbReference type="NCBIfam" id="TIGR04466">
    <property type="entry name" value="rSAM_BlsE"/>
    <property type="match status" value="1"/>
</dbReference>
<dbReference type="PANTHER" id="PTHR11228:SF7">
    <property type="entry name" value="PQQA PEPTIDE CYCLASE"/>
    <property type="match status" value="1"/>
</dbReference>
<evidence type="ECO:0000256" key="3">
    <source>
        <dbReference type="ARBA" id="ARBA00023004"/>
    </source>
</evidence>
<keyword evidence="4" id="KW-0411">Iron-sulfur</keyword>
<dbReference type="SUPFAM" id="SSF102114">
    <property type="entry name" value="Radical SAM enzymes"/>
    <property type="match status" value="1"/>
</dbReference>
<evidence type="ECO:0000256" key="1">
    <source>
        <dbReference type="ARBA" id="ARBA00022691"/>
    </source>
</evidence>
<dbReference type="InterPro" id="IPR013785">
    <property type="entry name" value="Aldolase_TIM"/>
</dbReference>
<gene>
    <name evidence="6" type="ORF">FB566_3464</name>
</gene>
<dbReference type="GO" id="GO:0051536">
    <property type="term" value="F:iron-sulfur cluster binding"/>
    <property type="evidence" value="ECO:0007669"/>
    <property type="project" value="UniProtKB-KW"/>
</dbReference>
<keyword evidence="2" id="KW-0479">Metal-binding</keyword>
<feature type="domain" description="Radical SAM core" evidence="5">
    <location>
        <begin position="2"/>
        <end position="218"/>
    </location>
</feature>
<dbReference type="Pfam" id="PF04055">
    <property type="entry name" value="Radical_SAM"/>
    <property type="match status" value="1"/>
</dbReference>
<reference evidence="6 7" key="1">
    <citation type="submission" date="2019-06" db="EMBL/GenBank/DDBJ databases">
        <title>Sequencing the genomes of 1000 actinobacteria strains.</title>
        <authorList>
            <person name="Klenk H.-P."/>
        </authorList>
    </citation>
    <scope>NUCLEOTIDE SEQUENCE [LARGE SCALE GENOMIC DNA]</scope>
    <source>
        <strain evidence="6 7">DSM 45928</strain>
    </source>
</reference>
<dbReference type="SFLD" id="SFLDG01067">
    <property type="entry name" value="SPASM/twitch_domain_containing"/>
    <property type="match status" value="1"/>
</dbReference>
<dbReference type="InterPro" id="IPR058240">
    <property type="entry name" value="rSAM_sf"/>
</dbReference>
<evidence type="ECO:0000259" key="5">
    <source>
        <dbReference type="PROSITE" id="PS51918"/>
    </source>
</evidence>
<dbReference type="SFLD" id="SFLDS00029">
    <property type="entry name" value="Radical_SAM"/>
    <property type="match status" value="1"/>
</dbReference>
<dbReference type="InterPro" id="IPR007197">
    <property type="entry name" value="rSAM"/>
</dbReference>
<dbReference type="InParanoid" id="A0A543AZF7"/>
<evidence type="ECO:0000256" key="4">
    <source>
        <dbReference type="ARBA" id="ARBA00023014"/>
    </source>
</evidence>
<protein>
    <submittedName>
        <fullName evidence="6">Cytosylglucuronate decarboxylase</fullName>
    </submittedName>
</protein>
<name>A0A543AZF7_9ACTN</name>
<dbReference type="Gene3D" id="3.20.20.70">
    <property type="entry name" value="Aldolase class I"/>
    <property type="match status" value="1"/>
</dbReference>
<keyword evidence="3" id="KW-0408">Iron</keyword>
<dbReference type="PROSITE" id="PS51918">
    <property type="entry name" value="RADICAL_SAM"/>
    <property type="match status" value="1"/>
</dbReference>
<dbReference type="EMBL" id="VFOW01000001">
    <property type="protein sequence ID" value="TQL77890.1"/>
    <property type="molecule type" value="Genomic_DNA"/>
</dbReference>
<dbReference type="InterPro" id="IPR031014">
    <property type="entry name" value="rSAM_BlsE"/>
</dbReference>
<accession>A0A543AZF7</accession>
<evidence type="ECO:0000313" key="6">
    <source>
        <dbReference type="EMBL" id="TQL77890.1"/>
    </source>
</evidence>
<dbReference type="InterPro" id="IPR050377">
    <property type="entry name" value="Radical_SAM_PqqE_MftC-like"/>
</dbReference>
<dbReference type="GO" id="GO:0003824">
    <property type="term" value="F:catalytic activity"/>
    <property type="evidence" value="ECO:0007669"/>
    <property type="project" value="InterPro"/>
</dbReference>
<organism evidence="6 7">
    <name type="scientific">Stackebrandtia endophytica</name>
    <dbReference type="NCBI Taxonomy" id="1496996"/>
    <lineage>
        <taxon>Bacteria</taxon>
        <taxon>Bacillati</taxon>
        <taxon>Actinomycetota</taxon>
        <taxon>Actinomycetes</taxon>
        <taxon>Glycomycetales</taxon>
        <taxon>Glycomycetaceae</taxon>
        <taxon>Stackebrandtia</taxon>
    </lineage>
</organism>
<evidence type="ECO:0000256" key="2">
    <source>
        <dbReference type="ARBA" id="ARBA00022723"/>
    </source>
</evidence>
<keyword evidence="1" id="KW-0949">S-adenosyl-L-methionine</keyword>
<proteinExistence type="predicted"/>
<dbReference type="GO" id="GO:0046872">
    <property type="term" value="F:metal ion binding"/>
    <property type="evidence" value="ECO:0007669"/>
    <property type="project" value="UniProtKB-KW"/>
</dbReference>
<dbReference type="AlphaFoldDB" id="A0A543AZF7"/>
<dbReference type="SFLD" id="SFLDF00517">
    <property type="entry name" value="cytosylglucuronate_decarboxyla"/>
    <property type="match status" value="1"/>
</dbReference>
<dbReference type="OrthoDB" id="9782387at2"/>
<dbReference type="PANTHER" id="PTHR11228">
    <property type="entry name" value="RADICAL SAM DOMAIN PROTEIN"/>
    <property type="match status" value="1"/>
</dbReference>